<evidence type="ECO:0000256" key="2">
    <source>
        <dbReference type="ARBA" id="ARBA00023015"/>
    </source>
</evidence>
<dbReference type="SUPFAM" id="SSF118290">
    <property type="entry name" value="WRKY DNA-binding domain"/>
    <property type="match status" value="1"/>
</dbReference>
<evidence type="ECO:0000313" key="8">
    <source>
        <dbReference type="EnsemblPlants" id="AET1Gv20866400.1"/>
    </source>
</evidence>
<reference evidence="8" key="5">
    <citation type="journal article" date="2021" name="G3 (Bethesda)">
        <title>Aegilops tauschii genome assembly Aet v5.0 features greater sequence contiguity and improved annotation.</title>
        <authorList>
            <person name="Wang L."/>
            <person name="Zhu T."/>
            <person name="Rodriguez J.C."/>
            <person name="Deal K.R."/>
            <person name="Dubcovsky J."/>
            <person name="McGuire P.E."/>
            <person name="Lux T."/>
            <person name="Spannagl M."/>
            <person name="Mayer K.F.X."/>
            <person name="Baldrich P."/>
            <person name="Meyers B.C."/>
            <person name="Huo N."/>
            <person name="Gu Y.Q."/>
            <person name="Zhou H."/>
            <person name="Devos K.M."/>
            <person name="Bennetzen J.L."/>
            <person name="Unver T."/>
            <person name="Budak H."/>
            <person name="Gulick P.J."/>
            <person name="Galiba G."/>
            <person name="Kalapos B."/>
            <person name="Nelson D.R."/>
            <person name="Li P."/>
            <person name="You F.M."/>
            <person name="Luo M.C."/>
            <person name="Dvorak J."/>
        </authorList>
    </citation>
    <scope>NUCLEOTIDE SEQUENCE [LARGE SCALE GENOMIC DNA]</scope>
    <source>
        <strain evidence="8">cv. AL8/78</strain>
    </source>
</reference>
<dbReference type="InterPro" id="IPR036576">
    <property type="entry name" value="WRKY_dom_sf"/>
</dbReference>
<accession>A0A452ZP19</accession>
<evidence type="ECO:0000256" key="3">
    <source>
        <dbReference type="ARBA" id="ARBA00023125"/>
    </source>
</evidence>
<evidence type="ECO:0000256" key="1">
    <source>
        <dbReference type="ARBA" id="ARBA00004123"/>
    </source>
</evidence>
<dbReference type="GO" id="GO:0003700">
    <property type="term" value="F:DNA-binding transcription factor activity"/>
    <property type="evidence" value="ECO:0007669"/>
    <property type="project" value="InterPro"/>
</dbReference>
<sequence length="303" mass="32175">ISGTRSLSAAAGGQSTHHRRTFSARSSPGSRPKSPGAHGQRLLLLQIYPPNPLPNPIHAAAAEQRQFRGSYKYEALSPVPNSVMAAVGAAPLLYQQQAQAAGDGCYFSFMSSYFSHGEASSNASSPASSFSAALGATPPAAPVISADPAPQFDISEYLFDEGAFAAPLPPVVSVPAVGAVAASSTTAVTARSAESAERPRTERIAFRTRSEIEILDDGYKWRKYGKKSVKNSPNPRNYYRCSTEGCSVKKRVERDRDDPAYVVTTYEGTHSHVSPSTVYYASQDAASGRFFVAGTHPPPGSLN</sequence>
<dbReference type="STRING" id="200361.A0A452ZP19"/>
<dbReference type="AlphaFoldDB" id="A0A452ZP19"/>
<evidence type="ECO:0000313" key="9">
    <source>
        <dbReference type="Proteomes" id="UP000015105"/>
    </source>
</evidence>
<keyword evidence="9" id="KW-1185">Reference proteome</keyword>
<dbReference type="PANTHER" id="PTHR31221">
    <property type="entry name" value="WRKY TRANSCRIPTION FACTOR PROTEIN 1-RELATED"/>
    <property type="match status" value="1"/>
</dbReference>
<feature type="domain" description="WRKY" evidence="7">
    <location>
        <begin position="210"/>
        <end position="275"/>
    </location>
</feature>
<comment type="subcellular location">
    <subcellularLocation>
        <location evidence="1">Nucleus</location>
    </subcellularLocation>
</comment>
<name>A0A452ZP19_AEGTS</name>
<proteinExistence type="predicted"/>
<reference evidence="8" key="3">
    <citation type="journal article" date="2017" name="Nature">
        <title>Genome sequence of the progenitor of the wheat D genome Aegilops tauschii.</title>
        <authorList>
            <person name="Luo M.C."/>
            <person name="Gu Y.Q."/>
            <person name="Puiu D."/>
            <person name="Wang H."/>
            <person name="Twardziok S.O."/>
            <person name="Deal K.R."/>
            <person name="Huo N."/>
            <person name="Zhu T."/>
            <person name="Wang L."/>
            <person name="Wang Y."/>
            <person name="McGuire P.E."/>
            <person name="Liu S."/>
            <person name="Long H."/>
            <person name="Ramasamy R.K."/>
            <person name="Rodriguez J.C."/>
            <person name="Van S.L."/>
            <person name="Yuan L."/>
            <person name="Wang Z."/>
            <person name="Xia Z."/>
            <person name="Xiao L."/>
            <person name="Anderson O.D."/>
            <person name="Ouyang S."/>
            <person name="Liang Y."/>
            <person name="Zimin A.V."/>
            <person name="Pertea G."/>
            <person name="Qi P."/>
            <person name="Bennetzen J.L."/>
            <person name="Dai X."/>
            <person name="Dawson M.W."/>
            <person name="Muller H.G."/>
            <person name="Kugler K."/>
            <person name="Rivarola-Duarte L."/>
            <person name="Spannagl M."/>
            <person name="Mayer K.F.X."/>
            <person name="Lu F.H."/>
            <person name="Bevan M.W."/>
            <person name="Leroy P."/>
            <person name="Li P."/>
            <person name="You F.M."/>
            <person name="Sun Q."/>
            <person name="Liu Z."/>
            <person name="Lyons E."/>
            <person name="Wicker T."/>
            <person name="Salzberg S.L."/>
            <person name="Devos K.M."/>
            <person name="Dvorak J."/>
        </authorList>
    </citation>
    <scope>NUCLEOTIDE SEQUENCE [LARGE SCALE GENOMIC DNA]</scope>
    <source>
        <strain evidence="8">cv. AL8/78</strain>
    </source>
</reference>
<dbReference type="FunFam" id="2.20.25.80:FF:000003">
    <property type="entry name" value="WRKY transcription factor 57"/>
    <property type="match status" value="1"/>
</dbReference>
<dbReference type="PROSITE" id="PS50811">
    <property type="entry name" value="WRKY"/>
    <property type="match status" value="1"/>
</dbReference>
<reference evidence="9" key="1">
    <citation type="journal article" date="2014" name="Science">
        <title>Ancient hybridizations among the ancestral genomes of bread wheat.</title>
        <authorList>
            <consortium name="International Wheat Genome Sequencing Consortium,"/>
            <person name="Marcussen T."/>
            <person name="Sandve S.R."/>
            <person name="Heier L."/>
            <person name="Spannagl M."/>
            <person name="Pfeifer M."/>
            <person name="Jakobsen K.S."/>
            <person name="Wulff B.B."/>
            <person name="Steuernagel B."/>
            <person name="Mayer K.F."/>
            <person name="Olsen O.A."/>
        </authorList>
    </citation>
    <scope>NUCLEOTIDE SEQUENCE [LARGE SCALE GENOMIC DNA]</scope>
    <source>
        <strain evidence="9">cv. AL8/78</strain>
    </source>
</reference>
<keyword evidence="2" id="KW-0805">Transcription regulation</keyword>
<dbReference type="GO" id="GO:0043565">
    <property type="term" value="F:sequence-specific DNA binding"/>
    <property type="evidence" value="ECO:0007669"/>
    <property type="project" value="InterPro"/>
</dbReference>
<feature type="compositionally biased region" description="Low complexity" evidence="6">
    <location>
        <begin position="23"/>
        <end position="37"/>
    </location>
</feature>
<organism evidence="8 9">
    <name type="scientific">Aegilops tauschii subsp. strangulata</name>
    <name type="common">Goatgrass</name>
    <dbReference type="NCBI Taxonomy" id="200361"/>
    <lineage>
        <taxon>Eukaryota</taxon>
        <taxon>Viridiplantae</taxon>
        <taxon>Streptophyta</taxon>
        <taxon>Embryophyta</taxon>
        <taxon>Tracheophyta</taxon>
        <taxon>Spermatophyta</taxon>
        <taxon>Magnoliopsida</taxon>
        <taxon>Liliopsida</taxon>
        <taxon>Poales</taxon>
        <taxon>Poaceae</taxon>
        <taxon>BOP clade</taxon>
        <taxon>Pooideae</taxon>
        <taxon>Triticodae</taxon>
        <taxon>Triticeae</taxon>
        <taxon>Triticinae</taxon>
        <taxon>Aegilops</taxon>
    </lineage>
</organism>
<evidence type="ECO:0000259" key="7">
    <source>
        <dbReference type="PROSITE" id="PS50811"/>
    </source>
</evidence>
<feature type="region of interest" description="Disordered" evidence="6">
    <location>
        <begin position="1"/>
        <end position="39"/>
    </location>
</feature>
<dbReference type="Proteomes" id="UP000015105">
    <property type="component" value="Chromosome 1D"/>
</dbReference>
<keyword evidence="3" id="KW-0238">DNA-binding</keyword>
<reference evidence="9" key="2">
    <citation type="journal article" date="2017" name="Nat. Plants">
        <title>The Aegilops tauschii genome reveals multiple impacts of transposons.</title>
        <authorList>
            <person name="Zhao G."/>
            <person name="Zou C."/>
            <person name="Li K."/>
            <person name="Wang K."/>
            <person name="Li T."/>
            <person name="Gao L."/>
            <person name="Zhang X."/>
            <person name="Wang H."/>
            <person name="Yang Z."/>
            <person name="Liu X."/>
            <person name="Jiang W."/>
            <person name="Mao L."/>
            <person name="Kong X."/>
            <person name="Jiao Y."/>
            <person name="Jia J."/>
        </authorList>
    </citation>
    <scope>NUCLEOTIDE SEQUENCE [LARGE SCALE GENOMIC DNA]</scope>
    <source>
        <strain evidence="9">cv. AL8/78</strain>
    </source>
</reference>
<evidence type="ECO:0000256" key="5">
    <source>
        <dbReference type="ARBA" id="ARBA00023242"/>
    </source>
</evidence>
<dbReference type="GO" id="GO:0005634">
    <property type="term" value="C:nucleus"/>
    <property type="evidence" value="ECO:0007669"/>
    <property type="project" value="UniProtKB-SubCell"/>
</dbReference>
<dbReference type="EnsemblPlants" id="AET1Gv20866400.1">
    <property type="protein sequence ID" value="AET1Gv20866400.1"/>
    <property type="gene ID" value="AET1Gv20866400"/>
</dbReference>
<evidence type="ECO:0000256" key="4">
    <source>
        <dbReference type="ARBA" id="ARBA00023163"/>
    </source>
</evidence>
<dbReference type="InterPro" id="IPR044810">
    <property type="entry name" value="WRKY_plant"/>
</dbReference>
<dbReference type="Gene3D" id="2.20.25.80">
    <property type="entry name" value="WRKY domain"/>
    <property type="match status" value="1"/>
</dbReference>
<reference evidence="8" key="4">
    <citation type="submission" date="2019-03" db="UniProtKB">
        <authorList>
            <consortium name="EnsemblPlants"/>
        </authorList>
    </citation>
    <scope>IDENTIFICATION</scope>
</reference>
<dbReference type="Pfam" id="PF03106">
    <property type="entry name" value="WRKY"/>
    <property type="match status" value="1"/>
</dbReference>
<evidence type="ECO:0000256" key="6">
    <source>
        <dbReference type="SAM" id="MobiDB-lite"/>
    </source>
</evidence>
<protein>
    <recommendedName>
        <fullName evidence="7">WRKY domain-containing protein</fullName>
    </recommendedName>
</protein>
<dbReference type="SMART" id="SM00774">
    <property type="entry name" value="WRKY"/>
    <property type="match status" value="1"/>
</dbReference>
<keyword evidence="5" id="KW-0539">Nucleus</keyword>
<dbReference type="Gramene" id="AET1Gv20866400.1">
    <property type="protein sequence ID" value="AET1Gv20866400.1"/>
    <property type="gene ID" value="AET1Gv20866400"/>
</dbReference>
<dbReference type="PANTHER" id="PTHR31221:SF331">
    <property type="entry name" value="WRKY DOMAIN-CONTAINING PROTEIN"/>
    <property type="match status" value="1"/>
</dbReference>
<dbReference type="InterPro" id="IPR003657">
    <property type="entry name" value="WRKY_dom"/>
</dbReference>
<keyword evidence="4" id="KW-0804">Transcription</keyword>